<protein>
    <submittedName>
        <fullName evidence="2">Uncharacterized protein</fullName>
    </submittedName>
</protein>
<name>A0A9W7EW87_9STRA</name>
<reference evidence="3" key="1">
    <citation type="journal article" date="2023" name="Commun. Biol.">
        <title>Genome analysis of Parmales, the sister group of diatoms, reveals the evolutionary specialization of diatoms from phago-mixotrophs to photoautotrophs.</title>
        <authorList>
            <person name="Ban H."/>
            <person name="Sato S."/>
            <person name="Yoshikawa S."/>
            <person name="Yamada K."/>
            <person name="Nakamura Y."/>
            <person name="Ichinomiya M."/>
            <person name="Sato N."/>
            <person name="Blanc-Mathieu R."/>
            <person name="Endo H."/>
            <person name="Kuwata A."/>
            <person name="Ogata H."/>
        </authorList>
    </citation>
    <scope>NUCLEOTIDE SEQUENCE [LARGE SCALE GENOMIC DNA]</scope>
    <source>
        <strain evidence="3">NIES 3699</strain>
    </source>
</reference>
<evidence type="ECO:0000313" key="3">
    <source>
        <dbReference type="Proteomes" id="UP001165160"/>
    </source>
</evidence>
<evidence type="ECO:0000256" key="1">
    <source>
        <dbReference type="SAM" id="SignalP"/>
    </source>
</evidence>
<feature type="signal peptide" evidence="1">
    <location>
        <begin position="1"/>
        <end position="23"/>
    </location>
</feature>
<dbReference type="Proteomes" id="UP001165160">
    <property type="component" value="Unassembled WGS sequence"/>
</dbReference>
<gene>
    <name evidence="2" type="ORF">TrVE_jg6749</name>
</gene>
<accession>A0A9W7EW87</accession>
<dbReference type="AlphaFoldDB" id="A0A9W7EW87"/>
<organism evidence="2 3">
    <name type="scientific">Triparma verrucosa</name>
    <dbReference type="NCBI Taxonomy" id="1606542"/>
    <lineage>
        <taxon>Eukaryota</taxon>
        <taxon>Sar</taxon>
        <taxon>Stramenopiles</taxon>
        <taxon>Ochrophyta</taxon>
        <taxon>Bolidophyceae</taxon>
        <taxon>Parmales</taxon>
        <taxon>Triparmaceae</taxon>
        <taxon>Triparma</taxon>
    </lineage>
</organism>
<dbReference type="EMBL" id="BRXX01000129">
    <property type="protein sequence ID" value="GMH92525.1"/>
    <property type="molecule type" value="Genomic_DNA"/>
</dbReference>
<feature type="chain" id="PRO_5040820069" evidence="1">
    <location>
        <begin position="24"/>
        <end position="215"/>
    </location>
</feature>
<sequence length="215" mass="23300">MFSTVPWWFLAACLICFPPRIGSLSFQTFRINAIPSTSSSSALATSVSSRRNFLAVTTAILPIAAFSAPSMAAYSLDAGEKVKKPSSVPEAYAKFTSARSELSSTIQEYDQITKGGGDNIRRYLGTVGTSSSIFGLKAVLKILQDSADDIGAFVDASEDFDRALVSADSSAYSSMFVEFSAAKGTKEDYYAKALVDIKNMYKCLDIMYNELKELQ</sequence>
<comment type="caution">
    <text evidence="2">The sequence shown here is derived from an EMBL/GenBank/DDBJ whole genome shotgun (WGS) entry which is preliminary data.</text>
</comment>
<evidence type="ECO:0000313" key="2">
    <source>
        <dbReference type="EMBL" id="GMH92525.1"/>
    </source>
</evidence>
<proteinExistence type="predicted"/>
<keyword evidence="3" id="KW-1185">Reference proteome</keyword>
<keyword evidence="1" id="KW-0732">Signal</keyword>